<dbReference type="EMBL" id="CP039690">
    <property type="protein sequence ID" value="QCI63421.1"/>
    <property type="molecule type" value="Genomic_DNA"/>
</dbReference>
<name>A0A4D7AUR0_9HYPH</name>
<feature type="region of interest" description="Disordered" evidence="1">
    <location>
        <begin position="80"/>
        <end position="109"/>
    </location>
</feature>
<dbReference type="OrthoDB" id="9772295at2"/>
<dbReference type="KEGG" id="pstg:E8M01_03715"/>
<proteinExistence type="predicted"/>
<evidence type="ECO:0000313" key="2">
    <source>
        <dbReference type="EMBL" id="QCI63421.1"/>
    </source>
</evidence>
<dbReference type="AlphaFoldDB" id="A0A4D7AUR0"/>
<organism evidence="2 3">
    <name type="scientific">Phreatobacter stygius</name>
    <dbReference type="NCBI Taxonomy" id="1940610"/>
    <lineage>
        <taxon>Bacteria</taxon>
        <taxon>Pseudomonadati</taxon>
        <taxon>Pseudomonadota</taxon>
        <taxon>Alphaproteobacteria</taxon>
        <taxon>Hyphomicrobiales</taxon>
        <taxon>Phreatobacteraceae</taxon>
        <taxon>Phreatobacter</taxon>
    </lineage>
</organism>
<reference evidence="2 3" key="1">
    <citation type="submission" date="2019-04" db="EMBL/GenBank/DDBJ databases">
        <title>Phreatobacter aquaticus sp. nov.</title>
        <authorList>
            <person name="Choi A."/>
        </authorList>
    </citation>
    <scope>NUCLEOTIDE SEQUENCE [LARGE SCALE GENOMIC DNA]</scope>
    <source>
        <strain evidence="2 3">KCTC 52518</strain>
    </source>
</reference>
<dbReference type="InterPro" id="IPR014917">
    <property type="entry name" value="DUF1800"/>
</dbReference>
<accession>A0A4D7AUR0</accession>
<dbReference type="Proteomes" id="UP000298781">
    <property type="component" value="Chromosome"/>
</dbReference>
<feature type="compositionally biased region" description="Low complexity" evidence="1">
    <location>
        <begin position="80"/>
        <end position="100"/>
    </location>
</feature>
<sequence>MAIPRLDPARLALSRFGLGISVGQSQADLNAIGRDPRGALIADLTAPDRPLTGELKTSDQAGQVQRAAQAERQQARAAAAEIARPAGSGPAAPAAAEMPAPSRPPAAPTPMEQVIRAEFAARYLRACEPGLGLRERLVWFWSNHFCISMDKGGLVRAMAGAYEREVIRRHVTGDFAAMLMASARHPAMLLYLDNGRSIGPNSPAGKRQGRGLNENLAREILELHTLGVRTGYGQDDVTAFAAVLTGWTMGNPGDPDALPFRFRFNPRSHEPGPKTVLGKAYPEGEQGGLQLLADLARSPATARHVATKLVRHFISDTPPASLVARLETAFLATGGNLNATTRALIEAPEAFEAPATKLRRPFEWVVALHRGLGLAPEPQRFQRALTVLGQPTWRVPSPQGFSEDSAPWMDGLVQRVDIAHLFVRSAQISGSPVPIADLLLGPRMSEATREAIRRAETPQQGLTIALMSPEFLRR</sequence>
<evidence type="ECO:0000313" key="3">
    <source>
        <dbReference type="Proteomes" id="UP000298781"/>
    </source>
</evidence>
<keyword evidence="3" id="KW-1185">Reference proteome</keyword>
<dbReference type="Pfam" id="PF08811">
    <property type="entry name" value="DUF1800"/>
    <property type="match status" value="1"/>
</dbReference>
<gene>
    <name evidence="2" type="ORF">E8M01_03715</name>
</gene>
<evidence type="ECO:0000256" key="1">
    <source>
        <dbReference type="SAM" id="MobiDB-lite"/>
    </source>
</evidence>
<protein>
    <submittedName>
        <fullName evidence="2">DUF1800 domain-containing protein</fullName>
    </submittedName>
</protein>
<dbReference type="RefSeq" id="WP_136958879.1">
    <property type="nucleotide sequence ID" value="NZ_CP039690.1"/>
</dbReference>